<protein>
    <submittedName>
        <fullName evidence="1">Uncharacterized protein</fullName>
    </submittedName>
</protein>
<name>A0A8W7PEP7_ANOCL</name>
<evidence type="ECO:0000313" key="1">
    <source>
        <dbReference type="EnsemblMetazoa" id="ACOM030507-PA.1"/>
    </source>
</evidence>
<organism evidence="1">
    <name type="scientific">Anopheles coluzzii</name>
    <name type="common">African malaria mosquito</name>
    <dbReference type="NCBI Taxonomy" id="1518534"/>
    <lineage>
        <taxon>Eukaryota</taxon>
        <taxon>Metazoa</taxon>
        <taxon>Ecdysozoa</taxon>
        <taxon>Arthropoda</taxon>
        <taxon>Hexapoda</taxon>
        <taxon>Insecta</taxon>
        <taxon>Pterygota</taxon>
        <taxon>Neoptera</taxon>
        <taxon>Endopterygota</taxon>
        <taxon>Diptera</taxon>
        <taxon>Nematocera</taxon>
        <taxon>Culicoidea</taxon>
        <taxon>Culicidae</taxon>
        <taxon>Anophelinae</taxon>
        <taxon>Anopheles</taxon>
    </lineage>
</organism>
<dbReference type="EnsemblMetazoa" id="ACOM030507-RA">
    <property type="protein sequence ID" value="ACOM030507-PA.1"/>
    <property type="gene ID" value="ACOM030507"/>
</dbReference>
<reference evidence="1" key="1">
    <citation type="submission" date="2022-08" db="UniProtKB">
        <authorList>
            <consortium name="EnsemblMetazoa"/>
        </authorList>
    </citation>
    <scope>IDENTIFICATION</scope>
</reference>
<sequence length="110" mass="12778">MIWTIFRQKVYLLPSLWSLQSTDIESGGLSCVQVESSALLHSKQRMASPIERCRGVRVLFARIDYLVQIIEQLNRHRVAARIVLPVDRTQIYHVRSYQVKIGKLKREKTG</sequence>
<proteinExistence type="predicted"/>
<accession>A0A8W7PEP7</accession>
<dbReference type="AlphaFoldDB" id="A0A8W7PEP7"/>
<dbReference type="Proteomes" id="UP000075882">
    <property type="component" value="Unassembled WGS sequence"/>
</dbReference>